<sequence>MYEKVEKIINDWDPIELFPLAPKDEYSQEINKIISIVQENHNIDMNVLAKGIRKIFIDSF</sequence>
<comment type="caution">
    <text evidence="1">The sequence shown here is derived from an EMBL/GenBank/DDBJ whole genome shotgun (WGS) entry which is preliminary data.</text>
</comment>
<accession>A0A5Z1W313</accession>
<dbReference type="EMBL" id="AAKFWE010000026">
    <property type="protein sequence ID" value="ECR3529117.1"/>
    <property type="molecule type" value="Genomic_DNA"/>
</dbReference>
<organism evidence="1">
    <name type="scientific">Listeria monocytogenes</name>
    <dbReference type="NCBI Taxonomy" id="1639"/>
    <lineage>
        <taxon>Bacteria</taxon>
        <taxon>Bacillati</taxon>
        <taxon>Bacillota</taxon>
        <taxon>Bacilli</taxon>
        <taxon>Bacillales</taxon>
        <taxon>Listeriaceae</taxon>
        <taxon>Listeria</taxon>
    </lineage>
</organism>
<reference evidence="1" key="1">
    <citation type="submission" date="2019-09" db="EMBL/GenBank/DDBJ databases">
        <authorList>
            <person name="Ashton P.M."/>
            <person name="Dallman T."/>
            <person name="Nair S."/>
            <person name="De Pinna E."/>
            <person name="Peters T."/>
            <person name="Grant K."/>
        </authorList>
    </citation>
    <scope>NUCLEOTIDE SEQUENCE</scope>
    <source>
        <strain evidence="1">799105</strain>
    </source>
</reference>
<dbReference type="InterPro" id="IPR015053">
    <property type="entry name" value="DUF1871"/>
</dbReference>
<name>A0A5Z1W313_LISMN</name>
<evidence type="ECO:0000313" key="1">
    <source>
        <dbReference type="EMBL" id="ECR3529117.1"/>
    </source>
</evidence>
<dbReference type="SUPFAM" id="SSF116922">
    <property type="entry name" value="YugE-like"/>
    <property type="match status" value="1"/>
</dbReference>
<gene>
    <name evidence="1" type="ORF">F1J22_12985</name>
</gene>
<dbReference type="Pfam" id="PF08958">
    <property type="entry name" value="DUF1871"/>
    <property type="match status" value="1"/>
</dbReference>
<dbReference type="InterPro" id="IPR023162">
    <property type="entry name" value="Apc36109-like_dom_sf"/>
</dbReference>
<dbReference type="AlphaFoldDB" id="A0A5Z1W313"/>
<feature type="non-terminal residue" evidence="1">
    <location>
        <position position="60"/>
    </location>
</feature>
<protein>
    <submittedName>
        <fullName evidence="1">DUF1871 family protein</fullName>
    </submittedName>
</protein>
<proteinExistence type="predicted"/>
<dbReference type="Gene3D" id="1.10.340.20">
    <property type="entry name" value="Apc36109-like domain"/>
    <property type="match status" value="1"/>
</dbReference>